<dbReference type="PANTHER" id="PTHR21666:SF270">
    <property type="entry name" value="MUREIN HYDROLASE ACTIVATOR ENVC"/>
    <property type="match status" value="1"/>
</dbReference>
<dbReference type="Proteomes" id="UP000655287">
    <property type="component" value="Unassembled WGS sequence"/>
</dbReference>
<dbReference type="AlphaFoldDB" id="A0A919R3K6"/>
<feature type="signal peptide" evidence="1">
    <location>
        <begin position="1"/>
        <end position="36"/>
    </location>
</feature>
<dbReference type="CDD" id="cd12797">
    <property type="entry name" value="M23_peptidase"/>
    <property type="match status" value="1"/>
</dbReference>
<organism evidence="3 4">
    <name type="scientific">Sphaerisporangium rufum</name>
    <dbReference type="NCBI Taxonomy" id="1381558"/>
    <lineage>
        <taxon>Bacteria</taxon>
        <taxon>Bacillati</taxon>
        <taxon>Actinomycetota</taxon>
        <taxon>Actinomycetes</taxon>
        <taxon>Streptosporangiales</taxon>
        <taxon>Streptosporangiaceae</taxon>
        <taxon>Sphaerisporangium</taxon>
    </lineage>
</organism>
<dbReference type="InterPro" id="IPR050570">
    <property type="entry name" value="Cell_wall_metabolism_enzyme"/>
</dbReference>
<dbReference type="SUPFAM" id="SSF51261">
    <property type="entry name" value="Duplicated hybrid motif"/>
    <property type="match status" value="1"/>
</dbReference>
<evidence type="ECO:0000256" key="1">
    <source>
        <dbReference type="SAM" id="SignalP"/>
    </source>
</evidence>
<name>A0A919R3K6_9ACTN</name>
<sequence>MNSITSHGRGRMSRVVAVAALALAGLAVAPPLPASAATPAFQLPFPCGQKWQLNSWGHAPALDMVKEPDQTGTNGALLIAPAAGTVKQSFYHSNAGNMIQIDHGGGHFTTYIHLQSRAVSVGQKVQQGQAIGRVGATGPTSNGTPHLHYEQAYDANHDGYASWGEAGSERVIATFNGVQYGQANNREWNNVTSANGCETAPREGAVYREPDGSIAVIAGGAAVPFLTMAEVNAAGYGNAVSTAVPAGWIRSQPSEPRDGTFLRNNADSSVYVVAGGAKYGLSYEQFVAMGKPASVNVPVRVIDGYGTVPGNGTYLRNPADSSVYVVAGGAKYGLSYEEYSALGKPASANVPVAMIDQLGAVPSDGTYLRNPADSSIYVVAGGARYGLSYDQWNALGKPASTNVPIGFVNTLAREPKAGTYLRNAADSSVYLTVGGARYGLSYPEYQQLGSPKSTNVPIEWINTFGAIPRDGSYLRDVADDAIYTVTGGKKRALTNEQWEALGKPATTTVPTGLLTKIPDA</sequence>
<dbReference type="EMBL" id="BOOU01000054">
    <property type="protein sequence ID" value="GII79052.1"/>
    <property type="molecule type" value="Genomic_DNA"/>
</dbReference>
<dbReference type="InterPro" id="IPR016047">
    <property type="entry name" value="M23ase_b-sheet_dom"/>
</dbReference>
<dbReference type="Gene3D" id="2.70.70.10">
    <property type="entry name" value="Glucose Permease (Domain IIA)"/>
    <property type="match status" value="1"/>
</dbReference>
<evidence type="ECO:0000313" key="4">
    <source>
        <dbReference type="Proteomes" id="UP000655287"/>
    </source>
</evidence>
<keyword evidence="1" id="KW-0732">Signal</keyword>
<evidence type="ECO:0000313" key="3">
    <source>
        <dbReference type="EMBL" id="GII79052.1"/>
    </source>
</evidence>
<comment type="caution">
    <text evidence="3">The sequence shown here is derived from an EMBL/GenBank/DDBJ whole genome shotgun (WGS) entry which is preliminary data.</text>
</comment>
<protein>
    <recommendedName>
        <fullName evidence="2">M23ase beta-sheet core domain-containing protein</fullName>
    </recommendedName>
</protein>
<accession>A0A919R3K6</accession>
<feature type="domain" description="M23ase beta-sheet core" evidence="2">
    <location>
        <begin position="73"/>
        <end position="153"/>
    </location>
</feature>
<evidence type="ECO:0000259" key="2">
    <source>
        <dbReference type="Pfam" id="PF01551"/>
    </source>
</evidence>
<dbReference type="GO" id="GO:0004222">
    <property type="term" value="F:metalloendopeptidase activity"/>
    <property type="evidence" value="ECO:0007669"/>
    <property type="project" value="TreeGrafter"/>
</dbReference>
<dbReference type="Pfam" id="PF01551">
    <property type="entry name" value="Peptidase_M23"/>
    <property type="match status" value="1"/>
</dbReference>
<gene>
    <name evidence="3" type="ORF">Sru01_40340</name>
</gene>
<dbReference type="InterPro" id="IPR011055">
    <property type="entry name" value="Dup_hybrid_motif"/>
</dbReference>
<proteinExistence type="predicted"/>
<dbReference type="RefSeq" id="WP_203988775.1">
    <property type="nucleotide sequence ID" value="NZ_BOOU01000054.1"/>
</dbReference>
<feature type="chain" id="PRO_5037436139" description="M23ase beta-sheet core domain-containing protein" evidence="1">
    <location>
        <begin position="37"/>
        <end position="520"/>
    </location>
</feature>
<dbReference type="PANTHER" id="PTHR21666">
    <property type="entry name" value="PEPTIDASE-RELATED"/>
    <property type="match status" value="1"/>
</dbReference>
<keyword evidence="4" id="KW-1185">Reference proteome</keyword>
<reference evidence="3" key="1">
    <citation type="submission" date="2021-01" db="EMBL/GenBank/DDBJ databases">
        <title>Whole genome shotgun sequence of Sphaerisporangium rufum NBRC 109079.</title>
        <authorList>
            <person name="Komaki H."/>
            <person name="Tamura T."/>
        </authorList>
    </citation>
    <scope>NUCLEOTIDE SEQUENCE</scope>
    <source>
        <strain evidence="3">NBRC 109079</strain>
    </source>
</reference>